<evidence type="ECO:0000256" key="2">
    <source>
        <dbReference type="ARBA" id="ARBA00022490"/>
    </source>
</evidence>
<name>A0ABR9U5V0_9CYAN</name>
<keyword evidence="2" id="KW-0963">Cytoplasm</keyword>
<dbReference type="PANTHER" id="PTHR45783:SF3">
    <property type="entry name" value="KINESIN LIGHT CHAIN"/>
    <property type="match status" value="1"/>
</dbReference>
<evidence type="ECO:0000313" key="6">
    <source>
        <dbReference type="Proteomes" id="UP000640725"/>
    </source>
</evidence>
<evidence type="ECO:0000256" key="3">
    <source>
        <dbReference type="ARBA" id="ARBA00022737"/>
    </source>
</evidence>
<sequence length="109" mass="12094">MYAIANTGIFSDSYASFQSDSVGDAQKQLNQPAFELFNQGKFNEAIEIAEQVLIIIQSLYPGDHPDMATSLNNLAALYNSQGRYTEAEPLYTLTVMGIKQPPKSDRRQS</sequence>
<organism evidence="5 6">
    <name type="scientific">Planktothrix mougeotii LEGE 06226</name>
    <dbReference type="NCBI Taxonomy" id="1828728"/>
    <lineage>
        <taxon>Bacteria</taxon>
        <taxon>Bacillati</taxon>
        <taxon>Cyanobacteriota</taxon>
        <taxon>Cyanophyceae</taxon>
        <taxon>Oscillatoriophycideae</taxon>
        <taxon>Oscillatoriales</taxon>
        <taxon>Microcoleaceae</taxon>
        <taxon>Planktothrix</taxon>
    </lineage>
</organism>
<dbReference type="EMBL" id="JADEWU010000001">
    <property type="protein sequence ID" value="MBE9141807.1"/>
    <property type="molecule type" value="Genomic_DNA"/>
</dbReference>
<protein>
    <submittedName>
        <fullName evidence="5">Tetratricopeptide repeat protein</fullName>
    </submittedName>
</protein>
<dbReference type="Proteomes" id="UP000640725">
    <property type="component" value="Unassembled WGS sequence"/>
</dbReference>
<comment type="caution">
    <text evidence="5">The sequence shown here is derived from an EMBL/GenBank/DDBJ whole genome shotgun (WGS) entry which is preliminary data.</text>
</comment>
<comment type="subcellular location">
    <subcellularLocation>
        <location evidence="1">Cytoplasm</location>
    </subcellularLocation>
</comment>
<gene>
    <name evidence="5" type="ORF">IQ236_01040</name>
</gene>
<reference evidence="5 6" key="1">
    <citation type="submission" date="2020-10" db="EMBL/GenBank/DDBJ databases">
        <authorList>
            <person name="Castelo-Branco R."/>
            <person name="Eusebio N."/>
            <person name="Adriana R."/>
            <person name="Vieira A."/>
            <person name="Brugerolle De Fraissinette N."/>
            <person name="Rezende De Castro R."/>
            <person name="Schneider M.P."/>
            <person name="Vasconcelos V."/>
            <person name="Leao P.N."/>
        </authorList>
    </citation>
    <scope>NUCLEOTIDE SEQUENCE [LARGE SCALE GENOMIC DNA]</scope>
    <source>
        <strain evidence="5 6">LEGE 06226</strain>
    </source>
</reference>
<evidence type="ECO:0000313" key="5">
    <source>
        <dbReference type="EMBL" id="MBE9141807.1"/>
    </source>
</evidence>
<dbReference type="InterPro" id="IPR002151">
    <property type="entry name" value="Kinesin_light"/>
</dbReference>
<evidence type="ECO:0000256" key="4">
    <source>
        <dbReference type="ARBA" id="ARBA00022803"/>
    </source>
</evidence>
<keyword evidence="6" id="KW-1185">Reference proteome</keyword>
<dbReference type="SUPFAM" id="SSF48452">
    <property type="entry name" value="TPR-like"/>
    <property type="match status" value="1"/>
</dbReference>
<accession>A0ABR9U5V0</accession>
<keyword evidence="4" id="KW-0802">TPR repeat</keyword>
<keyword evidence="3" id="KW-0677">Repeat</keyword>
<proteinExistence type="predicted"/>
<dbReference type="RefSeq" id="WP_193867553.1">
    <property type="nucleotide sequence ID" value="NZ_JADEWU010000001.1"/>
</dbReference>
<dbReference type="PANTHER" id="PTHR45783">
    <property type="entry name" value="KINESIN LIGHT CHAIN"/>
    <property type="match status" value="1"/>
</dbReference>
<dbReference type="Pfam" id="PF13424">
    <property type="entry name" value="TPR_12"/>
    <property type="match status" value="1"/>
</dbReference>
<evidence type="ECO:0000256" key="1">
    <source>
        <dbReference type="ARBA" id="ARBA00004496"/>
    </source>
</evidence>
<dbReference type="Gene3D" id="1.25.40.10">
    <property type="entry name" value="Tetratricopeptide repeat domain"/>
    <property type="match status" value="1"/>
</dbReference>
<dbReference type="InterPro" id="IPR011990">
    <property type="entry name" value="TPR-like_helical_dom_sf"/>
</dbReference>